<organism evidence="1 2">
    <name type="scientific">Trichinella murrelli</name>
    <dbReference type="NCBI Taxonomy" id="144512"/>
    <lineage>
        <taxon>Eukaryota</taxon>
        <taxon>Metazoa</taxon>
        <taxon>Ecdysozoa</taxon>
        <taxon>Nematoda</taxon>
        <taxon>Enoplea</taxon>
        <taxon>Dorylaimia</taxon>
        <taxon>Trichinellida</taxon>
        <taxon>Trichinellidae</taxon>
        <taxon>Trichinella</taxon>
    </lineage>
</organism>
<sequence>MPLECHANGKNFHFGTSQLTAATTFCLTLNFQFSSLSPQIVVHRMNIENYSKSHLLLASQRRLTPWHEQTVRRQLDLAVVTCSAVPPSSCSLGPVTEALLLVKYFSYQRGH</sequence>
<evidence type="ECO:0000313" key="1">
    <source>
        <dbReference type="EMBL" id="KRX38005.1"/>
    </source>
</evidence>
<keyword evidence="2" id="KW-1185">Reference proteome</keyword>
<protein>
    <submittedName>
        <fullName evidence="1">Uncharacterized protein</fullName>
    </submittedName>
</protein>
<dbReference type="AlphaFoldDB" id="A0A0V0TG93"/>
<gene>
    <name evidence="1" type="ORF">T05_16263</name>
</gene>
<reference evidence="1 2" key="1">
    <citation type="submission" date="2015-01" db="EMBL/GenBank/DDBJ databases">
        <title>Evolution of Trichinella species and genotypes.</title>
        <authorList>
            <person name="Korhonen P.K."/>
            <person name="Edoardo P."/>
            <person name="Giuseppe L.R."/>
            <person name="Gasser R.B."/>
        </authorList>
    </citation>
    <scope>NUCLEOTIDE SEQUENCE [LARGE SCALE GENOMIC DNA]</scope>
    <source>
        <strain evidence="1">ISS417</strain>
    </source>
</reference>
<accession>A0A0V0TG93</accession>
<proteinExistence type="predicted"/>
<dbReference type="EMBL" id="JYDJ01000285">
    <property type="protein sequence ID" value="KRX38005.1"/>
    <property type="molecule type" value="Genomic_DNA"/>
</dbReference>
<name>A0A0V0TG93_9BILA</name>
<dbReference type="Proteomes" id="UP000055048">
    <property type="component" value="Unassembled WGS sequence"/>
</dbReference>
<comment type="caution">
    <text evidence="1">The sequence shown here is derived from an EMBL/GenBank/DDBJ whole genome shotgun (WGS) entry which is preliminary data.</text>
</comment>
<dbReference type="OrthoDB" id="10405078at2759"/>
<evidence type="ECO:0000313" key="2">
    <source>
        <dbReference type="Proteomes" id="UP000055048"/>
    </source>
</evidence>